<feature type="region of interest" description="Disordered" evidence="1">
    <location>
        <begin position="29"/>
        <end position="56"/>
    </location>
</feature>
<proteinExistence type="predicted"/>
<keyword evidence="3" id="KW-1185">Reference proteome</keyword>
<name>V4RIC0_9HYPH</name>
<accession>V4RIC0</accession>
<organism evidence="2 3">
    <name type="scientific">Lutibaculum baratangense AMV1</name>
    <dbReference type="NCBI Taxonomy" id="631454"/>
    <lineage>
        <taxon>Bacteria</taxon>
        <taxon>Pseudomonadati</taxon>
        <taxon>Pseudomonadota</taxon>
        <taxon>Alphaproteobacteria</taxon>
        <taxon>Hyphomicrobiales</taxon>
        <taxon>Tepidamorphaceae</taxon>
        <taxon>Lutibaculum</taxon>
    </lineage>
</organism>
<feature type="compositionally biased region" description="Low complexity" evidence="1">
    <location>
        <begin position="29"/>
        <end position="40"/>
    </location>
</feature>
<reference evidence="2 3" key="1">
    <citation type="journal article" date="2014" name="Genome Announc.">
        <title>Draft Genome Sequence of Lutibaculum baratangense Strain AMV1T, Isolated from a Mud Volcano in Andamans, India.</title>
        <authorList>
            <person name="Singh A."/>
            <person name="Sreenivas A."/>
            <person name="Sathyanarayana Reddy G."/>
            <person name="Pinnaka A.K."/>
            <person name="Shivaji S."/>
        </authorList>
    </citation>
    <scope>NUCLEOTIDE SEQUENCE [LARGE SCALE GENOMIC DNA]</scope>
    <source>
        <strain evidence="2 3">AMV1</strain>
    </source>
</reference>
<protein>
    <submittedName>
        <fullName evidence="2">Uncharacterized protein</fullName>
    </submittedName>
</protein>
<dbReference type="STRING" id="631454.N177_3093"/>
<evidence type="ECO:0000313" key="2">
    <source>
        <dbReference type="EMBL" id="ESR23025.1"/>
    </source>
</evidence>
<dbReference type="Proteomes" id="UP000017819">
    <property type="component" value="Unassembled WGS sequence"/>
</dbReference>
<dbReference type="AlphaFoldDB" id="V4RIC0"/>
<evidence type="ECO:0000256" key="1">
    <source>
        <dbReference type="SAM" id="MobiDB-lite"/>
    </source>
</evidence>
<comment type="caution">
    <text evidence="2">The sequence shown here is derived from an EMBL/GenBank/DDBJ whole genome shotgun (WGS) entry which is preliminary data.</text>
</comment>
<dbReference type="EMBL" id="AWXZ01000039">
    <property type="protein sequence ID" value="ESR23025.1"/>
    <property type="molecule type" value="Genomic_DNA"/>
</dbReference>
<gene>
    <name evidence="2" type="ORF">N177_3093</name>
</gene>
<evidence type="ECO:0000313" key="3">
    <source>
        <dbReference type="Proteomes" id="UP000017819"/>
    </source>
</evidence>
<sequence>MDLGRHHRPRDVPPTASCSTCRCVMSAAARSPRDAATASPGPHARSDGAPLPQLRG</sequence>